<comment type="caution">
    <text evidence="2">The sequence shown here is derived from an EMBL/GenBank/DDBJ whole genome shotgun (WGS) entry which is preliminary data.</text>
</comment>
<evidence type="ECO:0000313" key="3">
    <source>
        <dbReference type="Proteomes" id="UP000222824"/>
    </source>
</evidence>
<dbReference type="AlphaFoldDB" id="A0A2G1WH14"/>
<dbReference type="Pfam" id="PF24035">
    <property type="entry name" value="DUF7344"/>
    <property type="match status" value="1"/>
</dbReference>
<gene>
    <name evidence="2" type="ORF">DJ69_12905</name>
</gene>
<accession>A0A2G1WH14</accession>
<reference evidence="2 3" key="1">
    <citation type="journal article" date="2014" name="Front. Microbiol.">
        <title>Population and genomic analysis of the genus Halorubrum.</title>
        <authorList>
            <person name="Fullmer M.S."/>
            <person name="Soucy S.M."/>
            <person name="Swithers K.S."/>
            <person name="Makkay A.M."/>
            <person name="Wheeler R."/>
            <person name="Ventosa A."/>
            <person name="Gogarten J.P."/>
            <person name="Papke R.T."/>
        </authorList>
    </citation>
    <scope>NUCLEOTIDE SEQUENCE [LARGE SCALE GENOMIC DNA]</scope>
    <source>
        <strain evidence="2 3">C49</strain>
    </source>
</reference>
<evidence type="ECO:0000313" key="2">
    <source>
        <dbReference type="EMBL" id="PHQ38245.1"/>
    </source>
</evidence>
<proteinExistence type="predicted"/>
<protein>
    <recommendedName>
        <fullName evidence="1">DUF7344 domain-containing protein</fullName>
    </recommendedName>
</protein>
<evidence type="ECO:0000259" key="1">
    <source>
        <dbReference type="Pfam" id="PF24035"/>
    </source>
</evidence>
<dbReference type="InterPro" id="IPR055768">
    <property type="entry name" value="DUF7344"/>
</dbReference>
<sequence length="127" mass="14594">MAVPTSNIDSRDQSHLTSDADIHQLLSSSRRRQMIWCLATASRWEMPLQDVASHVVAYQQQERAVEVPRSDATEMYHSLKRYHLGPLVELDVLTVDEGSVISPGPRFFDILPVLVRTQAWEYNRKMD</sequence>
<name>A0A2G1WH14_9EURY</name>
<dbReference type="EMBL" id="NHOA01000113">
    <property type="protein sequence ID" value="PHQ38245.1"/>
    <property type="molecule type" value="Genomic_DNA"/>
</dbReference>
<organism evidence="2 3">
    <name type="scientific">Halorubrum persicum</name>
    <dbReference type="NCBI Taxonomy" id="1383844"/>
    <lineage>
        <taxon>Archaea</taxon>
        <taxon>Methanobacteriati</taxon>
        <taxon>Methanobacteriota</taxon>
        <taxon>Stenosarchaea group</taxon>
        <taxon>Halobacteria</taxon>
        <taxon>Halobacteriales</taxon>
        <taxon>Haloferacaceae</taxon>
        <taxon>Halorubrum</taxon>
    </lineage>
</organism>
<dbReference type="Proteomes" id="UP000222824">
    <property type="component" value="Unassembled WGS sequence"/>
</dbReference>
<keyword evidence="3" id="KW-1185">Reference proteome</keyword>
<feature type="domain" description="DUF7344" evidence="1">
    <location>
        <begin position="23"/>
        <end position="97"/>
    </location>
</feature>